<evidence type="ECO:0000313" key="2">
    <source>
        <dbReference type="Proteomes" id="UP001178322"/>
    </source>
</evidence>
<accession>A0AAX3WXF4</accession>
<dbReference type="EMBL" id="CP126101">
    <property type="protein sequence ID" value="WHY52380.1"/>
    <property type="molecule type" value="Genomic_DNA"/>
</dbReference>
<evidence type="ECO:0008006" key="3">
    <source>
        <dbReference type="Google" id="ProtNLM"/>
    </source>
</evidence>
<organism evidence="1 2">
    <name type="scientific">Lysinibacillus pakistanensis</name>
    <dbReference type="NCBI Taxonomy" id="759811"/>
    <lineage>
        <taxon>Bacteria</taxon>
        <taxon>Bacillati</taxon>
        <taxon>Bacillota</taxon>
        <taxon>Bacilli</taxon>
        <taxon>Bacillales</taxon>
        <taxon>Bacillaceae</taxon>
        <taxon>Lysinibacillus</taxon>
    </lineage>
</organism>
<evidence type="ECO:0000313" key="1">
    <source>
        <dbReference type="EMBL" id="WHY52380.1"/>
    </source>
</evidence>
<dbReference type="Proteomes" id="UP001178322">
    <property type="component" value="Chromosome"/>
</dbReference>
<gene>
    <name evidence="1" type="ORF">QNH24_03840</name>
</gene>
<dbReference type="SUPFAM" id="SSF53756">
    <property type="entry name" value="UDP-Glycosyltransferase/glycogen phosphorylase"/>
    <property type="match status" value="1"/>
</dbReference>
<name>A0AAX3WXF4_9BACI</name>
<dbReference type="RefSeq" id="WP_283934524.1">
    <property type="nucleotide sequence ID" value="NZ_CP126101.1"/>
</dbReference>
<dbReference type="AlphaFoldDB" id="A0AAX3WXF4"/>
<protein>
    <recommendedName>
        <fullName evidence="3">Glycosyltransferase</fullName>
    </recommendedName>
</protein>
<reference evidence="1" key="1">
    <citation type="submission" date="2023-05" db="EMBL/GenBank/DDBJ databases">
        <title>Comparative genomics of Bacillaceae isolates and their secondary metabolite potential.</title>
        <authorList>
            <person name="Song L."/>
            <person name="Nielsen L.J."/>
            <person name="Mohite O."/>
            <person name="Xu X."/>
            <person name="Weber T."/>
            <person name="Kovacs A.T."/>
        </authorList>
    </citation>
    <scope>NUCLEOTIDE SEQUENCE</scope>
    <source>
        <strain evidence="1">LY1</strain>
    </source>
</reference>
<sequence>MDKEVYKEVFNDRRRYFMKLLKMAEENIANNHINDGIVYLEIAARYATEVHFGEFYNFEIEEMIKNISNKYFLNDKFPQNNNRKRNKVLHIATKIYETGGHTRLMLNWIDCDTNNHNDILLTDIEENQIPTELLKQYEKKFSIYNVGHLKGIEKINEIREYAKKYDYVILHIHPSDVYTSIALHNCPLPILFLNHADHRFWIGRNTANLFLEIRQEGANNSNIKRNIPKSHQMIFPIPLKRIKKFTKIEARKLLNIDDDEIMILSIASAYKYNPIDDNGLADCIIHISNKFKKVRFVFIGPNLNIEFWKEIKEKANGQVDILGEITDVDSYYLAADIYLDSYPFVSLTSLLDAGKYGLPLVSVKKNMTVTDIDDIALDNNFKVNSLKELMAKLELWISNREILEKQRFKYKDDIKKYHLLSSSSKILERAYRLSAKLDKLENKNFQNEIYEDRDFPLTYLHFKNRSREFEFLKVWAWHYEKLSREQQEIFLNYLNATFNRNSDEYYALLPYSIKHM</sequence>
<proteinExistence type="predicted"/>
<dbReference type="Gene3D" id="3.40.50.2000">
    <property type="entry name" value="Glycogen Phosphorylase B"/>
    <property type="match status" value="1"/>
</dbReference>